<evidence type="ECO:0000256" key="7">
    <source>
        <dbReference type="ARBA" id="ARBA00035898"/>
    </source>
</evidence>
<dbReference type="NCBIfam" id="NF043035">
    <property type="entry name" value="OxoTetrKin"/>
    <property type="match status" value="1"/>
</dbReference>
<name>A0A7K3MC22_9ACTN</name>
<evidence type="ECO:0000256" key="2">
    <source>
        <dbReference type="ARBA" id="ARBA00022679"/>
    </source>
</evidence>
<proteinExistence type="inferred from homology"/>
<dbReference type="Pfam" id="PF07005">
    <property type="entry name" value="SBD_N"/>
    <property type="match status" value="1"/>
</dbReference>
<comment type="function">
    <text evidence="9">Catalyzes the ATP-dependent phosphorylation of 3-oxo-tetronate to 3-oxo-tetronate 4-phosphate.</text>
</comment>
<evidence type="ECO:0000256" key="1">
    <source>
        <dbReference type="ARBA" id="ARBA00005715"/>
    </source>
</evidence>
<accession>A0A7K3MC22</accession>
<evidence type="ECO:0000256" key="5">
    <source>
        <dbReference type="ARBA" id="ARBA00022840"/>
    </source>
</evidence>
<evidence type="ECO:0000256" key="11">
    <source>
        <dbReference type="ARBA" id="ARBA00039461"/>
    </source>
</evidence>
<comment type="catalytic activity">
    <reaction evidence="8">
        <text>3-dehydro-D-erythronate + ATP = 3-dehydro-4-O-phospho-D-erythronate + ADP + H(+)</text>
        <dbReference type="Rhea" id="RHEA:52556"/>
        <dbReference type="ChEBI" id="CHEBI:15378"/>
        <dbReference type="ChEBI" id="CHEBI:30616"/>
        <dbReference type="ChEBI" id="CHEBI:57958"/>
        <dbReference type="ChEBI" id="CHEBI:136593"/>
        <dbReference type="ChEBI" id="CHEBI:456216"/>
        <dbReference type="EC" id="2.7.1.217"/>
    </reaction>
</comment>
<keyword evidence="3" id="KW-0547">Nucleotide-binding</keyword>
<reference evidence="15 16" key="1">
    <citation type="submission" date="2019-11" db="EMBL/GenBank/DDBJ databases">
        <authorList>
            <person name="Li X.-J."/>
            <person name="Feng X.-M."/>
        </authorList>
    </citation>
    <scope>NUCLEOTIDE SEQUENCE [LARGE SCALE GENOMIC DNA]</scope>
    <source>
        <strain evidence="15 16">XMNu-373</strain>
    </source>
</reference>
<comment type="catalytic activity">
    <reaction evidence="7">
        <text>3-dehydro-L-erythronate + ATP = 3-dehydro-4-O-phospho-L-erythronate + ADP + H(+)</text>
        <dbReference type="Rhea" id="RHEA:52552"/>
        <dbReference type="ChEBI" id="CHEBI:15378"/>
        <dbReference type="ChEBI" id="CHEBI:30616"/>
        <dbReference type="ChEBI" id="CHEBI:136592"/>
        <dbReference type="ChEBI" id="CHEBI:136670"/>
        <dbReference type="ChEBI" id="CHEBI:456216"/>
        <dbReference type="EC" id="2.7.1.217"/>
    </reaction>
</comment>
<evidence type="ECO:0000256" key="3">
    <source>
        <dbReference type="ARBA" id="ARBA00022741"/>
    </source>
</evidence>
<keyword evidence="2" id="KW-0808">Transferase</keyword>
<evidence type="ECO:0000313" key="15">
    <source>
        <dbReference type="EMBL" id="NDL60816.1"/>
    </source>
</evidence>
<feature type="domain" description="Four-carbon acid sugar kinase nucleotide binding" evidence="14">
    <location>
        <begin position="251"/>
        <end position="409"/>
    </location>
</feature>
<dbReference type="AlphaFoldDB" id="A0A7K3MC22"/>
<evidence type="ECO:0000259" key="14">
    <source>
        <dbReference type="Pfam" id="PF17042"/>
    </source>
</evidence>
<dbReference type="InterPro" id="IPR042213">
    <property type="entry name" value="NBD_C_sf"/>
</dbReference>
<dbReference type="Gene3D" id="3.40.50.10840">
    <property type="entry name" value="Putative sugar-binding, N-terminal domain"/>
    <property type="match status" value="1"/>
</dbReference>
<keyword evidence="5" id="KW-0067">ATP-binding</keyword>
<dbReference type="SUPFAM" id="SSF142764">
    <property type="entry name" value="YgbK-like"/>
    <property type="match status" value="1"/>
</dbReference>
<dbReference type="InterPro" id="IPR050007">
    <property type="entry name" value="OtnK"/>
</dbReference>
<dbReference type="Pfam" id="PF17042">
    <property type="entry name" value="NBD_C"/>
    <property type="match status" value="1"/>
</dbReference>
<organism evidence="15 16">
    <name type="scientific">Phytoactinopolyspora mesophila</name>
    <dbReference type="NCBI Taxonomy" id="2650750"/>
    <lineage>
        <taxon>Bacteria</taxon>
        <taxon>Bacillati</taxon>
        <taxon>Actinomycetota</taxon>
        <taxon>Actinomycetes</taxon>
        <taxon>Jiangellales</taxon>
        <taxon>Jiangellaceae</taxon>
        <taxon>Phytoactinopolyspora</taxon>
    </lineage>
</organism>
<evidence type="ECO:0000256" key="9">
    <source>
        <dbReference type="ARBA" id="ARBA00037335"/>
    </source>
</evidence>
<evidence type="ECO:0000256" key="12">
    <source>
        <dbReference type="ARBA" id="ARBA00041377"/>
    </source>
</evidence>
<comment type="similarity">
    <text evidence="1">Belongs to the four-carbon acid sugar kinase family.</text>
</comment>
<keyword evidence="4 15" id="KW-0418">Kinase</keyword>
<gene>
    <name evidence="15" type="ORF">F7O44_27440</name>
</gene>
<evidence type="ECO:0000259" key="13">
    <source>
        <dbReference type="Pfam" id="PF07005"/>
    </source>
</evidence>
<keyword evidence="16" id="KW-1185">Reference proteome</keyword>
<evidence type="ECO:0000313" key="16">
    <source>
        <dbReference type="Proteomes" id="UP000460435"/>
    </source>
</evidence>
<feature type="domain" description="Four-carbon acid sugar kinase N-terminal" evidence="13">
    <location>
        <begin position="4"/>
        <end position="229"/>
    </location>
</feature>
<evidence type="ECO:0000256" key="8">
    <source>
        <dbReference type="ARBA" id="ARBA00036346"/>
    </source>
</evidence>
<sequence>MMTLGAVADDLTGAIDLATNLANRGFRTIVTIGVPTSEPRPDTDAIVAALKTRAIDPDDAVADSLHAVDALKRLGCRRFYVKYCSTFDSTARGNIGPISEAVCARTGAGSAVVVPAFPAAGRTVYQGRLFVHDKLLHESHMKDHPLNPMRESDVISLLQEQSSRPVGAVRHATVHAGPARIRAALDAETASGACLVVVDAVTNDDLESIARATDNDVVVTGGSGLATGLIGPHIDDPRNVRSSGQAGPPRAIIIGSVSETSRTQTEHARTHLPWRELDVTAVLNQPERHVAAVADWAQEQWNNEPARPVLVSSGQVHSHDPRVSGVVEQANAALAVELARRGARQFIIGGGETSGAVVNALGIRQLAIGPELAPGVAWSSGPAGPDSPVGDATYDVVLKSGNFGDPDLFTAAWDQIT</sequence>
<evidence type="ECO:0000256" key="10">
    <source>
        <dbReference type="ARBA" id="ARBA00039095"/>
    </source>
</evidence>
<dbReference type="EC" id="2.7.1.217" evidence="10"/>
<comment type="caution">
    <text evidence="15">The sequence shown here is derived from an EMBL/GenBank/DDBJ whole genome shotgun (WGS) entry which is preliminary data.</text>
</comment>
<dbReference type="GO" id="GO:0016301">
    <property type="term" value="F:kinase activity"/>
    <property type="evidence" value="ECO:0007669"/>
    <property type="project" value="UniProtKB-KW"/>
</dbReference>
<dbReference type="Gene3D" id="3.40.980.20">
    <property type="entry name" value="Four-carbon acid sugar kinase, nucleotide binding domain"/>
    <property type="match status" value="1"/>
</dbReference>
<dbReference type="Proteomes" id="UP000460435">
    <property type="component" value="Unassembled WGS sequence"/>
</dbReference>
<evidence type="ECO:0000256" key="6">
    <source>
        <dbReference type="ARBA" id="ARBA00023277"/>
    </source>
</evidence>
<protein>
    <recommendedName>
        <fullName evidence="11">3-oxo-tetronate kinase</fullName>
        <ecNumber evidence="10">2.7.1.217</ecNumber>
    </recommendedName>
    <alternativeName>
        <fullName evidence="12">3-dehydrotetronate 4-kinase</fullName>
    </alternativeName>
</protein>
<dbReference type="InterPro" id="IPR010737">
    <property type="entry name" value="4-carb_acid_sugar_kinase_N"/>
</dbReference>
<dbReference type="GO" id="GO:0005524">
    <property type="term" value="F:ATP binding"/>
    <property type="evidence" value="ECO:0007669"/>
    <property type="project" value="UniProtKB-KW"/>
</dbReference>
<dbReference type="EMBL" id="WLZY01000014">
    <property type="protein sequence ID" value="NDL60816.1"/>
    <property type="molecule type" value="Genomic_DNA"/>
</dbReference>
<keyword evidence="6" id="KW-0119">Carbohydrate metabolism</keyword>
<dbReference type="InterPro" id="IPR031475">
    <property type="entry name" value="NBD_C"/>
</dbReference>
<dbReference type="InterPro" id="IPR037051">
    <property type="entry name" value="4-carb_acid_sugar_kinase_N_sf"/>
</dbReference>
<evidence type="ECO:0000256" key="4">
    <source>
        <dbReference type="ARBA" id="ARBA00022777"/>
    </source>
</evidence>